<feature type="repeat" description="PPR" evidence="2">
    <location>
        <begin position="188"/>
        <end position="222"/>
    </location>
</feature>
<dbReference type="InterPro" id="IPR046960">
    <property type="entry name" value="PPR_At4g14850-like_plant"/>
</dbReference>
<dbReference type="InterPro" id="IPR002885">
    <property type="entry name" value="PPR_rpt"/>
</dbReference>
<dbReference type="NCBIfam" id="TIGR00756">
    <property type="entry name" value="PPR"/>
    <property type="match status" value="4"/>
</dbReference>
<dbReference type="FunFam" id="1.25.40.10:FF:000470">
    <property type="entry name" value="Pentatricopeptide repeat-containing protein At5g66520"/>
    <property type="match status" value="1"/>
</dbReference>
<keyword evidence="4" id="KW-1185">Reference proteome</keyword>
<dbReference type="PROSITE" id="PS51375">
    <property type="entry name" value="PPR"/>
    <property type="match status" value="3"/>
</dbReference>
<proteinExistence type="predicted"/>
<gene>
    <name evidence="3" type="ORF">Cni_G00234</name>
</gene>
<name>A0AAQ3JM11_9LILI</name>
<dbReference type="Proteomes" id="UP001327560">
    <property type="component" value="Chromosome 1"/>
</dbReference>
<evidence type="ECO:0000313" key="3">
    <source>
        <dbReference type="EMBL" id="WOK91543.1"/>
    </source>
</evidence>
<dbReference type="Pfam" id="PF01535">
    <property type="entry name" value="PPR"/>
    <property type="match status" value="3"/>
</dbReference>
<keyword evidence="1" id="KW-0677">Repeat</keyword>
<evidence type="ECO:0000313" key="4">
    <source>
        <dbReference type="Proteomes" id="UP001327560"/>
    </source>
</evidence>
<evidence type="ECO:0000256" key="1">
    <source>
        <dbReference type="ARBA" id="ARBA00022737"/>
    </source>
</evidence>
<dbReference type="Pfam" id="PF13041">
    <property type="entry name" value="PPR_2"/>
    <property type="match status" value="1"/>
</dbReference>
<sequence length="298" mass="32841">MAALPLPPSTSSSSFPLKPETGTCVSLLHKCSHMGSFKQIHANMIKTGLILDTVLAGRLLAALCRSSDPGSLAHALLVFDRVQRRNTFMWNAMIRALSDNDCPEEALLFYCQMLSTAEPFNAYTFPFLLKACAALPSALEETQQVHCHIIKHGFASEVYAANSLLRVYARSGRVDSARKVFDRMPVRDAITWNSIIDGYAKSGRLDIARELFNLMENKNVVSWTTMITGYVDGCLFKEALELFHQMQVMEIEADAKALTSALTACAHLGAGPELNKEVLLQNLAGFGSSSHIRIVWTL</sequence>
<dbReference type="AlphaFoldDB" id="A0AAQ3JM11"/>
<dbReference type="PANTHER" id="PTHR47926:SF463">
    <property type="entry name" value="PENTATRICOPEPTIDE REPEAT-CONTAINING PROTEIN"/>
    <property type="match status" value="1"/>
</dbReference>
<evidence type="ECO:0008006" key="5">
    <source>
        <dbReference type="Google" id="ProtNLM"/>
    </source>
</evidence>
<protein>
    <recommendedName>
        <fullName evidence="5">Pentatricopeptide repeat-containing protein</fullName>
    </recommendedName>
</protein>
<dbReference type="GO" id="GO:0003723">
    <property type="term" value="F:RNA binding"/>
    <property type="evidence" value="ECO:0007669"/>
    <property type="project" value="InterPro"/>
</dbReference>
<reference evidence="3 4" key="1">
    <citation type="submission" date="2023-10" db="EMBL/GenBank/DDBJ databases">
        <title>Chromosome-scale genome assembly provides insights into flower coloration mechanisms of Canna indica.</title>
        <authorList>
            <person name="Li C."/>
        </authorList>
    </citation>
    <scope>NUCLEOTIDE SEQUENCE [LARGE SCALE GENOMIC DNA]</scope>
    <source>
        <tissue evidence="3">Flower</tissue>
    </source>
</reference>
<evidence type="ECO:0000256" key="2">
    <source>
        <dbReference type="PROSITE-ProRule" id="PRU00708"/>
    </source>
</evidence>
<dbReference type="InterPro" id="IPR011990">
    <property type="entry name" value="TPR-like_helical_dom_sf"/>
</dbReference>
<dbReference type="Gene3D" id="1.25.40.10">
    <property type="entry name" value="Tetratricopeptide repeat domain"/>
    <property type="match status" value="2"/>
</dbReference>
<organism evidence="3 4">
    <name type="scientific">Canna indica</name>
    <name type="common">Indian-shot</name>
    <dbReference type="NCBI Taxonomy" id="4628"/>
    <lineage>
        <taxon>Eukaryota</taxon>
        <taxon>Viridiplantae</taxon>
        <taxon>Streptophyta</taxon>
        <taxon>Embryophyta</taxon>
        <taxon>Tracheophyta</taxon>
        <taxon>Spermatophyta</taxon>
        <taxon>Magnoliopsida</taxon>
        <taxon>Liliopsida</taxon>
        <taxon>Zingiberales</taxon>
        <taxon>Cannaceae</taxon>
        <taxon>Canna</taxon>
    </lineage>
</organism>
<dbReference type="GO" id="GO:0009451">
    <property type="term" value="P:RNA modification"/>
    <property type="evidence" value="ECO:0007669"/>
    <property type="project" value="InterPro"/>
</dbReference>
<dbReference type="PANTHER" id="PTHR47926">
    <property type="entry name" value="PENTATRICOPEPTIDE REPEAT-CONTAINING PROTEIN"/>
    <property type="match status" value="1"/>
</dbReference>
<accession>A0AAQ3JM11</accession>
<feature type="repeat" description="PPR" evidence="2">
    <location>
        <begin position="86"/>
        <end position="116"/>
    </location>
</feature>
<feature type="repeat" description="PPR" evidence="2">
    <location>
        <begin position="157"/>
        <end position="187"/>
    </location>
</feature>
<dbReference type="EMBL" id="CP136890">
    <property type="protein sequence ID" value="WOK91543.1"/>
    <property type="molecule type" value="Genomic_DNA"/>
</dbReference>